<comment type="similarity">
    <text evidence="1 3">Belongs to the bacterial flagellin family.</text>
</comment>
<dbReference type="eggNOG" id="COG1344">
    <property type="taxonomic scope" value="Bacteria"/>
</dbReference>
<dbReference type="Gene3D" id="1.20.1330.10">
    <property type="entry name" value="f41 fragment of flagellin, N-terminal domain"/>
    <property type="match status" value="1"/>
</dbReference>
<evidence type="ECO:0000259" key="4">
    <source>
        <dbReference type="Pfam" id="PF00669"/>
    </source>
</evidence>
<feature type="domain" description="Flagellin N-terminal" evidence="4">
    <location>
        <begin position="33"/>
        <end position="164"/>
    </location>
</feature>
<dbReference type="Pfam" id="PF00669">
    <property type="entry name" value="Flagellin_N"/>
    <property type="match status" value="1"/>
</dbReference>
<name>B2IJE9_BEII9</name>
<keyword evidence="6" id="KW-0969">Cilium</keyword>
<sequence length="328" mass="33674">MASGRSVVPAKIRYVPTSFSNHFLGHTMSSLLTNTSSMTALQVLSQTQQSLQKTQSEISTGQRISSAADGASYWSIATKMKSTVGALGAVSDALAGSAQLVSTMNNGVINSVSVLQVIQRDLVQASNPGADKQKIQDDIGTQQKLLISIGQSSTFNGINLLAASAASTQSFVASYDSTNGVSSLNIDTSNTLLFTTDANGVYAATSSGAVGILDKAGANYTGGSVLNFDISSATAGDIANILKDVGSAIDKVTAAGSYLGATTNNINVQANFISNLSDSLTSGVGALVDANMNEASTKLAALQVQQQLGIQALSIANSNTQLILRLFQ</sequence>
<keyword evidence="2 3" id="KW-0975">Bacterial flagellum</keyword>
<reference evidence="6 7" key="2">
    <citation type="journal article" date="2010" name="J. Bacteriol.">
        <title>Complete genome sequence of Beijerinckia indica subsp. indica.</title>
        <authorList>
            <person name="Tamas I."/>
            <person name="Dedysh S.N."/>
            <person name="Liesack W."/>
            <person name="Stott M.B."/>
            <person name="Alam M."/>
            <person name="Murrell J.C."/>
            <person name="Dunfield P.F."/>
        </authorList>
    </citation>
    <scope>NUCLEOTIDE SEQUENCE [LARGE SCALE GENOMIC DNA]</scope>
    <source>
        <strain evidence="7">ATCC 9039 / DSM 1715 / NCIMB 8712</strain>
    </source>
</reference>
<evidence type="ECO:0000256" key="3">
    <source>
        <dbReference type="RuleBase" id="RU362073"/>
    </source>
</evidence>
<gene>
    <name evidence="6" type="ordered locus">Bind_2690</name>
</gene>
<evidence type="ECO:0000313" key="7">
    <source>
        <dbReference type="Proteomes" id="UP000001695"/>
    </source>
</evidence>
<evidence type="ECO:0000256" key="1">
    <source>
        <dbReference type="ARBA" id="ARBA00005709"/>
    </source>
</evidence>
<dbReference type="GO" id="GO:0005576">
    <property type="term" value="C:extracellular region"/>
    <property type="evidence" value="ECO:0007669"/>
    <property type="project" value="UniProtKB-SubCell"/>
</dbReference>
<dbReference type="InterPro" id="IPR001492">
    <property type="entry name" value="Flagellin"/>
</dbReference>
<organism evidence="6 7">
    <name type="scientific">Beijerinckia indica subsp. indica (strain ATCC 9039 / DSM 1715 / NCIMB 8712)</name>
    <dbReference type="NCBI Taxonomy" id="395963"/>
    <lineage>
        <taxon>Bacteria</taxon>
        <taxon>Pseudomonadati</taxon>
        <taxon>Pseudomonadota</taxon>
        <taxon>Alphaproteobacteria</taxon>
        <taxon>Hyphomicrobiales</taxon>
        <taxon>Beijerinckiaceae</taxon>
        <taxon>Beijerinckia</taxon>
    </lineage>
</organism>
<evidence type="ECO:0000259" key="5">
    <source>
        <dbReference type="Pfam" id="PF00700"/>
    </source>
</evidence>
<feature type="domain" description="Flagellin C-terminal" evidence="5">
    <location>
        <begin position="243"/>
        <end position="327"/>
    </location>
</feature>
<protein>
    <recommendedName>
        <fullName evidence="3">Flagellin</fullName>
    </recommendedName>
</protein>
<dbReference type="STRING" id="395963.Bind_2690"/>
<dbReference type="AlphaFoldDB" id="B2IJE9"/>
<accession>B2IJE9</accession>
<dbReference type="PANTHER" id="PTHR42792:SF2">
    <property type="entry name" value="FLAGELLIN"/>
    <property type="match status" value="1"/>
</dbReference>
<keyword evidence="3" id="KW-0964">Secreted</keyword>
<evidence type="ECO:0000313" key="6">
    <source>
        <dbReference type="EMBL" id="ACB96262.1"/>
    </source>
</evidence>
<dbReference type="GO" id="GO:0009288">
    <property type="term" value="C:bacterial-type flagellum"/>
    <property type="evidence" value="ECO:0007669"/>
    <property type="project" value="UniProtKB-SubCell"/>
</dbReference>
<dbReference type="Proteomes" id="UP000001695">
    <property type="component" value="Chromosome"/>
</dbReference>
<comment type="function">
    <text evidence="3">Flagellin is the subunit protein which polymerizes to form the filaments of bacterial flagella.</text>
</comment>
<reference evidence="7" key="1">
    <citation type="submission" date="2008-03" db="EMBL/GenBank/DDBJ databases">
        <title>Complete sequence of chromosome of Beijerinckia indica subsp. indica ATCC 9039.</title>
        <authorList>
            <consortium name="US DOE Joint Genome Institute"/>
            <person name="Copeland A."/>
            <person name="Lucas S."/>
            <person name="Lapidus A."/>
            <person name="Glavina del Rio T."/>
            <person name="Dalin E."/>
            <person name="Tice H."/>
            <person name="Bruce D."/>
            <person name="Goodwin L."/>
            <person name="Pitluck S."/>
            <person name="LaButti K."/>
            <person name="Schmutz J."/>
            <person name="Larimer F."/>
            <person name="Land M."/>
            <person name="Hauser L."/>
            <person name="Kyrpides N."/>
            <person name="Mikhailova N."/>
            <person name="Dunfield P.F."/>
            <person name="Dedysh S.N."/>
            <person name="Liesack W."/>
            <person name="Saw J.H."/>
            <person name="Alam M."/>
            <person name="Chen Y."/>
            <person name="Murrell J.C."/>
            <person name="Richardson P."/>
        </authorList>
    </citation>
    <scope>NUCLEOTIDE SEQUENCE [LARGE SCALE GENOMIC DNA]</scope>
    <source>
        <strain evidence="7">ATCC 9039 / DSM 1715 / NCIMB 8712</strain>
    </source>
</reference>
<dbReference type="InterPro" id="IPR001029">
    <property type="entry name" value="Flagellin_N"/>
</dbReference>
<dbReference type="SUPFAM" id="SSF64518">
    <property type="entry name" value="Phase 1 flagellin"/>
    <property type="match status" value="1"/>
</dbReference>
<comment type="subcellular location">
    <subcellularLocation>
        <location evidence="3">Secreted</location>
    </subcellularLocation>
    <subcellularLocation>
        <location evidence="3">Bacterial flagellum</location>
    </subcellularLocation>
</comment>
<keyword evidence="7" id="KW-1185">Reference proteome</keyword>
<dbReference type="KEGG" id="bid:Bind_2690"/>
<dbReference type="Pfam" id="PF00700">
    <property type="entry name" value="Flagellin_C"/>
    <property type="match status" value="1"/>
</dbReference>
<dbReference type="GO" id="GO:0005198">
    <property type="term" value="F:structural molecule activity"/>
    <property type="evidence" value="ECO:0007669"/>
    <property type="project" value="UniProtKB-UniRule"/>
</dbReference>
<keyword evidence="6" id="KW-0282">Flagellum</keyword>
<evidence type="ECO:0000256" key="2">
    <source>
        <dbReference type="ARBA" id="ARBA00023143"/>
    </source>
</evidence>
<dbReference type="HOGENOM" id="CLU_011142_1_0_5"/>
<proteinExistence type="inferred from homology"/>
<dbReference type="PANTHER" id="PTHR42792">
    <property type="entry name" value="FLAGELLIN"/>
    <property type="match status" value="1"/>
</dbReference>
<dbReference type="InterPro" id="IPR046358">
    <property type="entry name" value="Flagellin_C"/>
</dbReference>
<dbReference type="EMBL" id="CP001016">
    <property type="protein sequence ID" value="ACB96262.1"/>
    <property type="molecule type" value="Genomic_DNA"/>
</dbReference>
<keyword evidence="6" id="KW-0966">Cell projection</keyword>